<sequence length="76" mass="8692">MPNLTKRQEDALDAISSFLNQYGVAPTHRELMEELGLRSTSSVKGLLDRLKEKNYVTWQEGLPRTLKLLKGRALHK</sequence>
<dbReference type="GO" id="GO:0006508">
    <property type="term" value="P:proteolysis"/>
    <property type="evidence" value="ECO:0007669"/>
    <property type="project" value="InterPro"/>
</dbReference>
<evidence type="ECO:0000313" key="3">
    <source>
        <dbReference type="Proteomes" id="UP000075430"/>
    </source>
</evidence>
<dbReference type="InterPro" id="IPR036390">
    <property type="entry name" value="WH_DNA-bd_sf"/>
</dbReference>
<dbReference type="Gene3D" id="1.10.10.10">
    <property type="entry name" value="Winged helix-like DNA-binding domain superfamily/Winged helix DNA-binding domain"/>
    <property type="match status" value="1"/>
</dbReference>
<dbReference type="STRING" id="1793963.AXI58_19895"/>
<dbReference type="InterPro" id="IPR036388">
    <property type="entry name" value="WH-like_DNA-bd_sf"/>
</dbReference>
<dbReference type="Pfam" id="PF01726">
    <property type="entry name" value="LexA_DNA_bind"/>
    <property type="match status" value="1"/>
</dbReference>
<dbReference type="Proteomes" id="UP000075430">
    <property type="component" value="Unassembled WGS sequence"/>
</dbReference>
<dbReference type="SUPFAM" id="SSF46785">
    <property type="entry name" value="Winged helix' DNA-binding domain"/>
    <property type="match status" value="1"/>
</dbReference>
<protein>
    <submittedName>
        <fullName evidence="2">Transcriptional regulator</fullName>
    </submittedName>
</protein>
<dbReference type="PANTHER" id="PTHR33516">
    <property type="entry name" value="LEXA REPRESSOR"/>
    <property type="match status" value="1"/>
</dbReference>
<dbReference type="RefSeq" id="WP_061522767.1">
    <property type="nucleotide sequence ID" value="NZ_JARLZY010000030.1"/>
</dbReference>
<comment type="caution">
    <text evidence="2">The sequence shown here is derived from an EMBL/GenBank/DDBJ whole genome shotgun (WGS) entry which is preliminary data.</text>
</comment>
<organism evidence="2 3">
    <name type="scientific">Bacillus nakamurai</name>
    <dbReference type="NCBI Taxonomy" id="1793963"/>
    <lineage>
        <taxon>Bacteria</taxon>
        <taxon>Bacillati</taxon>
        <taxon>Bacillota</taxon>
        <taxon>Bacilli</taxon>
        <taxon>Bacillales</taxon>
        <taxon>Bacillaceae</taxon>
        <taxon>Bacillus</taxon>
    </lineage>
</organism>
<gene>
    <name evidence="2" type="ORF">AXI58_19895</name>
</gene>
<reference evidence="3" key="1">
    <citation type="submission" date="2016-02" db="EMBL/GenBank/DDBJ databases">
        <authorList>
            <person name="Dunlap C."/>
        </authorList>
    </citation>
    <scope>NUCLEOTIDE SEQUENCE [LARGE SCALE GENOMIC DNA]</scope>
    <source>
        <strain evidence="3">NRRL B-41092</strain>
    </source>
</reference>
<dbReference type="InterPro" id="IPR006199">
    <property type="entry name" value="LexA_DNA-bd_dom"/>
</dbReference>
<dbReference type="OrthoDB" id="1956263at2"/>
<dbReference type="InterPro" id="IPR050077">
    <property type="entry name" value="LexA_repressor"/>
</dbReference>
<evidence type="ECO:0000259" key="1">
    <source>
        <dbReference type="Pfam" id="PF01726"/>
    </source>
</evidence>
<accession>A0A150F484</accession>
<proteinExistence type="predicted"/>
<feature type="domain" description="LexA repressor DNA-binding" evidence="1">
    <location>
        <begin position="1"/>
        <end position="65"/>
    </location>
</feature>
<dbReference type="GO" id="GO:0004252">
    <property type="term" value="F:serine-type endopeptidase activity"/>
    <property type="evidence" value="ECO:0007669"/>
    <property type="project" value="InterPro"/>
</dbReference>
<dbReference type="EMBL" id="LSBA01000031">
    <property type="protein sequence ID" value="KXZ16387.1"/>
    <property type="molecule type" value="Genomic_DNA"/>
</dbReference>
<name>A0A150F484_9BACI</name>
<keyword evidence="3" id="KW-1185">Reference proteome</keyword>
<evidence type="ECO:0000313" key="2">
    <source>
        <dbReference type="EMBL" id="KXZ16387.1"/>
    </source>
</evidence>
<dbReference type="PANTHER" id="PTHR33516:SF2">
    <property type="entry name" value="LEXA REPRESSOR-RELATED"/>
    <property type="match status" value="1"/>
</dbReference>
<dbReference type="AlphaFoldDB" id="A0A150F484"/>